<proteinExistence type="predicted"/>
<dbReference type="GO" id="GO:0030976">
    <property type="term" value="F:thiamine pyrophosphate binding"/>
    <property type="evidence" value="ECO:0007669"/>
    <property type="project" value="InterPro"/>
</dbReference>
<dbReference type="PANTHER" id="PTHR43710:SF5">
    <property type="entry name" value="INDOLEPYRUVATE FERREDOXIN OXIDOREDUCTASE ALPHA SUBUNIT"/>
    <property type="match status" value="1"/>
</dbReference>
<dbReference type="Pfam" id="PF01855">
    <property type="entry name" value="POR_N"/>
    <property type="match status" value="1"/>
</dbReference>
<gene>
    <name evidence="6" type="primary">iorA</name>
    <name evidence="6" type="ORF">CVV64_07725</name>
</gene>
<evidence type="ECO:0000256" key="1">
    <source>
        <dbReference type="ARBA" id="ARBA00022723"/>
    </source>
</evidence>
<dbReference type="FunFam" id="3.40.50.970:FF:000039">
    <property type="entry name" value="Indolepyruvate oxidoreductase subunit IorA"/>
    <property type="match status" value="1"/>
</dbReference>
<feature type="domain" description="4Fe-4S ferredoxin-type" evidence="5">
    <location>
        <begin position="553"/>
        <end position="582"/>
    </location>
</feature>
<accession>A0A2N1PQY6</accession>
<dbReference type="NCBIfam" id="TIGR03336">
    <property type="entry name" value="IOR_alpha"/>
    <property type="match status" value="1"/>
</dbReference>
<comment type="cofactor">
    <cofactor evidence="3 4">
        <name>[4Fe-4S] cluster</name>
        <dbReference type="ChEBI" id="CHEBI:49883"/>
    </cofactor>
    <text evidence="3 4">Binds 2 [4Fe-4S] clusters. In this family the first cluster has a non-standard and varying [4Fe-4S] binding motif CX(2)CX(2)CX(4-5)CP.</text>
</comment>
<feature type="domain" description="4Fe-4S ferredoxin-type" evidence="5">
    <location>
        <begin position="522"/>
        <end position="552"/>
    </location>
</feature>
<keyword evidence="3" id="KW-0813">Transport</keyword>
<dbReference type="InterPro" id="IPR002880">
    <property type="entry name" value="Pyrv_Fd/Flavodoxin_OxRdtase_N"/>
</dbReference>
<dbReference type="Gene3D" id="3.40.50.970">
    <property type="match status" value="2"/>
</dbReference>
<evidence type="ECO:0000313" key="6">
    <source>
        <dbReference type="EMBL" id="PKK90758.1"/>
    </source>
</evidence>
<dbReference type="SUPFAM" id="SSF54862">
    <property type="entry name" value="4Fe-4S ferredoxins"/>
    <property type="match status" value="1"/>
</dbReference>
<keyword evidence="6" id="KW-0670">Pyruvate</keyword>
<evidence type="ECO:0000259" key="5">
    <source>
        <dbReference type="PROSITE" id="PS51379"/>
    </source>
</evidence>
<feature type="binding site" evidence="4">
    <location>
        <position position="565"/>
    </location>
    <ligand>
        <name>[4Fe-4S] cluster</name>
        <dbReference type="ChEBI" id="CHEBI:49883"/>
        <label>2</label>
    </ligand>
</feature>
<dbReference type="Proteomes" id="UP000233256">
    <property type="component" value="Unassembled WGS sequence"/>
</dbReference>
<feature type="binding site" evidence="4">
    <location>
        <position position="537"/>
    </location>
    <ligand>
        <name>[4Fe-4S] cluster</name>
        <dbReference type="ChEBI" id="CHEBI:49883"/>
        <label>1</label>
    </ligand>
</feature>
<comment type="catalytic activity">
    <reaction evidence="3">
        <text>indole-3-pyruvate + 2 oxidized [2Fe-2S]-[ferredoxin] + CoA = (indol-3-yl)acetyl-CoA + 2 reduced [2Fe-2S]-[ferredoxin] + CO2 + H(+)</text>
        <dbReference type="Rhea" id="RHEA:12645"/>
        <dbReference type="Rhea" id="RHEA-COMP:10000"/>
        <dbReference type="Rhea" id="RHEA-COMP:10001"/>
        <dbReference type="ChEBI" id="CHEBI:15378"/>
        <dbReference type="ChEBI" id="CHEBI:16526"/>
        <dbReference type="ChEBI" id="CHEBI:17640"/>
        <dbReference type="ChEBI" id="CHEBI:33737"/>
        <dbReference type="ChEBI" id="CHEBI:33738"/>
        <dbReference type="ChEBI" id="CHEBI:57271"/>
        <dbReference type="ChEBI" id="CHEBI:57287"/>
        <dbReference type="EC" id="1.2.7.8"/>
    </reaction>
</comment>
<organism evidence="6 7">
    <name type="scientific">Candidatus Wallbacteria bacterium HGW-Wallbacteria-1</name>
    <dbReference type="NCBI Taxonomy" id="2013854"/>
    <lineage>
        <taxon>Bacteria</taxon>
        <taxon>Candidatus Walliibacteriota</taxon>
    </lineage>
</organism>
<dbReference type="EC" id="1.2.7.8" evidence="3"/>
<dbReference type="PROSITE" id="PS51379">
    <property type="entry name" value="4FE4S_FER_2"/>
    <property type="match status" value="2"/>
</dbReference>
<dbReference type="EMBL" id="PGXC01000004">
    <property type="protein sequence ID" value="PKK90758.1"/>
    <property type="molecule type" value="Genomic_DNA"/>
</dbReference>
<dbReference type="Pfam" id="PF02775">
    <property type="entry name" value="TPP_enzyme_C"/>
    <property type="match status" value="1"/>
</dbReference>
<comment type="caution">
    <text evidence="6">The sequence shown here is derived from an EMBL/GenBank/DDBJ whole genome shotgun (WGS) entry which is preliminary data.</text>
</comment>
<keyword evidence="3 4" id="KW-0411">Iron-sulfur</keyword>
<dbReference type="PIRSF" id="PIRSF006439">
    <property type="entry name" value="Indolepyruvate_ferr_oxidored"/>
    <property type="match status" value="1"/>
</dbReference>
<dbReference type="SUPFAM" id="SSF52518">
    <property type="entry name" value="Thiamin diphosphate-binding fold (THDP-binding)"/>
    <property type="match status" value="2"/>
</dbReference>
<evidence type="ECO:0000256" key="2">
    <source>
        <dbReference type="ARBA" id="ARBA00023002"/>
    </source>
</evidence>
<keyword evidence="3 4" id="KW-0004">4Fe-4S</keyword>
<reference evidence="6 7" key="1">
    <citation type="journal article" date="2017" name="ISME J.">
        <title>Potential for microbial H2 and metal transformations associated with novel bacteria and archaea in deep terrestrial subsurface sediments.</title>
        <authorList>
            <person name="Hernsdorf A.W."/>
            <person name="Amano Y."/>
            <person name="Miyakawa K."/>
            <person name="Ise K."/>
            <person name="Suzuki Y."/>
            <person name="Anantharaman K."/>
            <person name="Probst A."/>
            <person name="Burstein D."/>
            <person name="Thomas B.C."/>
            <person name="Banfield J.F."/>
        </authorList>
    </citation>
    <scope>NUCLEOTIDE SEQUENCE [LARGE SCALE GENOMIC DNA]</scope>
    <source>
        <strain evidence="6">HGW-Wallbacteria-1</strain>
    </source>
</reference>
<keyword evidence="3" id="KW-0249">Electron transport</keyword>
<dbReference type="InterPro" id="IPR017896">
    <property type="entry name" value="4Fe4S_Fe-S-bd"/>
</dbReference>
<feature type="binding site" evidence="4">
    <location>
        <position position="568"/>
    </location>
    <ligand>
        <name>[4Fe-4S] cluster</name>
        <dbReference type="ChEBI" id="CHEBI:49883"/>
        <label>2</label>
    </ligand>
</feature>
<feature type="binding site" evidence="4">
    <location>
        <position position="534"/>
    </location>
    <ligand>
        <name>[4Fe-4S] cluster</name>
        <dbReference type="ChEBI" id="CHEBI:49883"/>
        <label>1</label>
    </ligand>
</feature>
<evidence type="ECO:0000256" key="4">
    <source>
        <dbReference type="PIRSR" id="PIRSR006439-50"/>
    </source>
</evidence>
<dbReference type="PANTHER" id="PTHR43710">
    <property type="entry name" value="2-HYDROXYACYL-COA LYASE"/>
    <property type="match status" value="1"/>
</dbReference>
<dbReference type="InterPro" id="IPR029061">
    <property type="entry name" value="THDP-binding"/>
</dbReference>
<dbReference type="AlphaFoldDB" id="A0A2N1PQY6"/>
<dbReference type="GO" id="GO:0043805">
    <property type="term" value="F:indolepyruvate ferredoxin oxidoreductase activity"/>
    <property type="evidence" value="ECO:0007669"/>
    <property type="project" value="UniProtKB-UniRule"/>
</dbReference>
<sequence>MKKALLSGNEAIARGFWESGGHRAFAYPGTPSTEILENLAKYDDIYCQWNTNEKTAMETAAGASVAGARTIVTMKHVGLNVAADPLMTTAYTGVNGGLVIVSADDPGMHSSQNEQDNRRFGIFAKMPVLNPSDSQEAKDFVGLGFEISERFDIPVLLRITTRIAHSKTLVTLKERTTVPIREYVKNIKKNMVIPAHARILHVALEKKLIEIQKYASTCPANSLHLSNPEVGIVTSGIAVQYAREVFPDASFLTIGMDFPFPVELARKLADHCERILVIEELEPVLEEQLTLLGIKVEGKNRIPICDELNQAVVARAFDLPCPDPSPALDHVKLPGRPPVLCPGCSHRPLFLALKKMKLIVNGDIGCYTLGALPPLDAMDTCICMGASITQNLGFEKTNPEFGKKSVAVIGDSTFFHSGMTGIADLVYNSAHSTVIILDNLITAMTGHQNNPGTGLTLMGKPSPIINIAEVCKALGVEKIITLNPYDVDNNMKMIQECLDHPGPAVIIARAPCMLIKKHKVTPALEVDPEKCRKCGACIRTGCPAVSKSSGGQAIINPEMCAGEACGLCRRVCKFNAHKAPVNRDDNQGR</sequence>
<keyword evidence="3 4" id="KW-0408">Iron</keyword>
<dbReference type="GO" id="GO:0046872">
    <property type="term" value="F:metal ion binding"/>
    <property type="evidence" value="ECO:0007669"/>
    <property type="project" value="UniProtKB-UniRule"/>
</dbReference>
<evidence type="ECO:0000256" key="3">
    <source>
        <dbReference type="PIRNR" id="PIRNR006439"/>
    </source>
</evidence>
<comment type="function">
    <text evidence="3">Catalyzes the ferredoxin-dependent oxidative decarboxylation of arylpyruvates.</text>
</comment>
<keyword evidence="2 3" id="KW-0560">Oxidoreductase</keyword>
<dbReference type="CDD" id="cd07034">
    <property type="entry name" value="TPP_PYR_PFOR_IOR-alpha_like"/>
    <property type="match status" value="1"/>
</dbReference>
<keyword evidence="1 3" id="KW-0479">Metal-binding</keyword>
<feature type="binding site" evidence="4">
    <location>
        <position position="531"/>
    </location>
    <ligand>
        <name>[4Fe-4S] cluster</name>
        <dbReference type="ChEBI" id="CHEBI:49883"/>
        <label>1</label>
    </ligand>
</feature>
<protein>
    <recommendedName>
        <fullName evidence="3">Indolepyruvate oxidoreductase subunit IorA</fullName>
        <shortName evidence="3">IOR</shortName>
        <ecNumber evidence="3">1.2.7.8</ecNumber>
    </recommendedName>
    <alternativeName>
        <fullName evidence="3">Indolepyruvate ferredoxin oxidoreductase subunit alpha</fullName>
    </alternativeName>
</protein>
<feature type="binding site" evidence="4">
    <location>
        <position position="572"/>
    </location>
    <ligand>
        <name>[4Fe-4S] cluster</name>
        <dbReference type="ChEBI" id="CHEBI:49883"/>
        <label>1</label>
    </ligand>
</feature>
<dbReference type="InterPro" id="IPR011766">
    <property type="entry name" value="TPP_enzyme_TPP-bd"/>
</dbReference>
<feature type="binding site" evidence="4">
    <location>
        <position position="560"/>
    </location>
    <ligand>
        <name>[4Fe-4S] cluster</name>
        <dbReference type="ChEBI" id="CHEBI:49883"/>
        <label>2</label>
    </ligand>
</feature>
<dbReference type="CDD" id="cd02008">
    <property type="entry name" value="TPP_IOR_alpha"/>
    <property type="match status" value="1"/>
</dbReference>
<dbReference type="InterPro" id="IPR017721">
    <property type="entry name" value="IorA"/>
</dbReference>
<dbReference type="GO" id="GO:0051539">
    <property type="term" value="F:4 iron, 4 sulfur cluster binding"/>
    <property type="evidence" value="ECO:0007669"/>
    <property type="project" value="UniProtKB-UniRule"/>
</dbReference>
<name>A0A2N1PQY6_9BACT</name>
<dbReference type="InterPro" id="IPR045025">
    <property type="entry name" value="HACL1-like"/>
</dbReference>
<feature type="binding site" evidence="4">
    <location>
        <position position="542"/>
    </location>
    <ligand>
        <name>[4Fe-4S] cluster</name>
        <dbReference type="ChEBI" id="CHEBI:49883"/>
        <label>2</label>
    </ligand>
</feature>
<evidence type="ECO:0000313" key="7">
    <source>
        <dbReference type="Proteomes" id="UP000233256"/>
    </source>
</evidence>